<gene>
    <name evidence="2" type="ORF">LTR62_002750</name>
</gene>
<feature type="compositionally biased region" description="Basic and acidic residues" evidence="1">
    <location>
        <begin position="228"/>
        <end position="241"/>
    </location>
</feature>
<evidence type="ECO:0000256" key="1">
    <source>
        <dbReference type="SAM" id="MobiDB-lite"/>
    </source>
</evidence>
<feature type="compositionally biased region" description="Basic residues" evidence="1">
    <location>
        <begin position="13"/>
        <end position="22"/>
    </location>
</feature>
<accession>A0AAN7TLW8</accession>
<protein>
    <submittedName>
        <fullName evidence="2">Uncharacterized protein</fullName>
    </submittedName>
</protein>
<dbReference type="Proteomes" id="UP001310890">
    <property type="component" value="Unassembled WGS sequence"/>
</dbReference>
<organism evidence="2 3">
    <name type="scientific">Meristemomyces frigidus</name>
    <dbReference type="NCBI Taxonomy" id="1508187"/>
    <lineage>
        <taxon>Eukaryota</taxon>
        <taxon>Fungi</taxon>
        <taxon>Dikarya</taxon>
        <taxon>Ascomycota</taxon>
        <taxon>Pezizomycotina</taxon>
        <taxon>Dothideomycetes</taxon>
        <taxon>Dothideomycetidae</taxon>
        <taxon>Mycosphaerellales</taxon>
        <taxon>Teratosphaeriaceae</taxon>
        <taxon>Meristemomyces</taxon>
    </lineage>
</organism>
<proteinExistence type="predicted"/>
<reference evidence="2" key="1">
    <citation type="submission" date="2023-08" db="EMBL/GenBank/DDBJ databases">
        <title>Black Yeasts Isolated from many extreme environments.</title>
        <authorList>
            <person name="Coleine C."/>
            <person name="Stajich J.E."/>
            <person name="Selbmann L."/>
        </authorList>
    </citation>
    <scope>NUCLEOTIDE SEQUENCE</scope>
    <source>
        <strain evidence="2">CCFEE 5401</strain>
    </source>
</reference>
<dbReference type="AlphaFoldDB" id="A0AAN7TLW8"/>
<comment type="caution">
    <text evidence="2">The sequence shown here is derived from an EMBL/GenBank/DDBJ whole genome shotgun (WGS) entry which is preliminary data.</text>
</comment>
<feature type="region of interest" description="Disordered" evidence="1">
    <location>
        <begin position="1"/>
        <end position="66"/>
    </location>
</feature>
<dbReference type="EMBL" id="JAVRRL010000019">
    <property type="protein sequence ID" value="KAK5114180.1"/>
    <property type="molecule type" value="Genomic_DNA"/>
</dbReference>
<feature type="compositionally biased region" description="Low complexity" evidence="1">
    <location>
        <begin position="276"/>
        <end position="288"/>
    </location>
</feature>
<sequence>MAPTAGVAGRSARGPRKSRKRANAIDLKTARDECKADLPSRSGLGATYIDPERQRTPPPPATPVTFPQHYAYQSRSWGVPTDAPDLKALFGRISKPRDIATDHIEALNIAYTENVTLEELLPLAQDGRSYLPPVTAKQVVETDEYTNPSLDPNAGSKRKQDFHNRLAELRVENDIAYRSLARSLPRGVDDPRLTYMRKFFQGLESMSPYWECADDRYYGGDTGEDESGDVREGRDAKRVRLEGMGLPERSIDQDVGIDQVSGSIDETEHVPSVDQAASSTSPDDTSAANELPAAQDIQNAEPRPAAETRTRYKGRRTSTGTDMPTKFRSDMVRSFVEGTIWPFQCLISPPRKSPIIQLNTLNVPVRQTAAVYKQPNDRTQARQGYMLGPILAIQVRAELSFSVAEPELSSLSQLDLVHELGVLLQIAQERRREGKKEIKCDKGKWWTTRARFGGAPKVICAQREGSGDAVPETARLSVESASADPRLGRRKSTPLARWEEVSCGSGYWDPRTEYVAIGKDHISAYDEVKVLRPFRCVL</sequence>
<evidence type="ECO:0000313" key="3">
    <source>
        <dbReference type="Proteomes" id="UP001310890"/>
    </source>
</evidence>
<feature type="compositionally biased region" description="Basic and acidic residues" evidence="1">
    <location>
        <begin position="28"/>
        <end position="38"/>
    </location>
</feature>
<feature type="region of interest" description="Disordered" evidence="1">
    <location>
        <begin position="221"/>
        <end position="326"/>
    </location>
</feature>
<name>A0AAN7TLW8_9PEZI</name>
<evidence type="ECO:0000313" key="2">
    <source>
        <dbReference type="EMBL" id="KAK5114180.1"/>
    </source>
</evidence>